<dbReference type="SUPFAM" id="SSF110849">
    <property type="entry name" value="ParB/Sulfiredoxin"/>
    <property type="match status" value="1"/>
</dbReference>
<dbReference type="Pfam" id="PF17762">
    <property type="entry name" value="HTH_ParB"/>
    <property type="match status" value="1"/>
</dbReference>
<comment type="similarity">
    <text evidence="1">Belongs to the ParB family.</text>
</comment>
<reference evidence="3 4" key="1">
    <citation type="submission" date="2019-07" db="EMBL/GenBank/DDBJ databases">
        <title>Comparative genome analysis of staphylococcus lugdunensis shows clonal complex-dependent diversity of the putative virulence factor, ess/type vii locus.</title>
        <authorList>
            <person name="Lebeurre J."/>
            <person name="Dahyot S."/>
            <person name="Diene S."/>
            <person name="Paulay A."/>
            <person name="Aubourg M."/>
            <person name="Argemi X."/>
            <person name="Giard J.-C."/>
            <person name="Tournier I."/>
            <person name="Francois P."/>
            <person name="Pestel-Caron M."/>
        </authorList>
    </citation>
    <scope>NUCLEOTIDE SEQUENCE [LARGE SCALE GENOMIC DNA]</scope>
    <source>
        <strain evidence="3 4">SL13</strain>
    </source>
</reference>
<name>A0ABX6BT88_STALU</name>
<organism evidence="3 4">
    <name type="scientific">Staphylococcus lugdunensis</name>
    <dbReference type="NCBI Taxonomy" id="28035"/>
    <lineage>
        <taxon>Bacteria</taxon>
        <taxon>Bacillati</taxon>
        <taxon>Bacillota</taxon>
        <taxon>Bacilli</taxon>
        <taxon>Bacillales</taxon>
        <taxon>Staphylococcaceae</taxon>
        <taxon>Staphylococcus</taxon>
    </lineage>
</organism>
<dbReference type="PANTHER" id="PTHR33375">
    <property type="entry name" value="CHROMOSOME-PARTITIONING PROTEIN PARB-RELATED"/>
    <property type="match status" value="1"/>
</dbReference>
<feature type="domain" description="ParB-like N-terminal" evidence="2">
    <location>
        <begin position="30"/>
        <end position="120"/>
    </location>
</feature>
<accession>A0ABX6BT88</accession>
<evidence type="ECO:0000256" key="1">
    <source>
        <dbReference type="ARBA" id="ARBA00006295"/>
    </source>
</evidence>
<sequence>MKKPFSKLFGLKNKEDIVGYIEEDRNSNVESIQIERIVPNRYQPRQVFDPSKLKELAESIDEHGLLQPIVVRPIEEHMYEIIAGERRFRALQSLQKSHADVIIRDMSDEETAVVALIENIQRENLSVVEEAEAYKKLLEIGNTTQSELAKSLGKSQSFIANKLRLLKLAPKVIVRLREGKITERHARAVLPLSNEAQEQLIEQVIQQKLNVKQTEARVKQQVGPEKVTAQTFQFSHDLTQARDEVGKSIQAIEQSGIRVEHRDKDHDDYYEIKIKIYKH</sequence>
<gene>
    <name evidence="3" type="ORF">FO454_03755</name>
</gene>
<dbReference type="Proteomes" id="UP000325462">
    <property type="component" value="Chromosome"/>
</dbReference>
<dbReference type="EMBL" id="CP041722">
    <property type="protein sequence ID" value="QEX38085.1"/>
    <property type="molecule type" value="Genomic_DNA"/>
</dbReference>
<evidence type="ECO:0000259" key="2">
    <source>
        <dbReference type="SMART" id="SM00470"/>
    </source>
</evidence>
<dbReference type="InterPro" id="IPR041468">
    <property type="entry name" value="HTH_ParB/Spo0J"/>
</dbReference>
<dbReference type="CDD" id="cd16393">
    <property type="entry name" value="SPO0J_N"/>
    <property type="match status" value="1"/>
</dbReference>
<dbReference type="InterPro" id="IPR050336">
    <property type="entry name" value="Chromosome_partition/occlusion"/>
</dbReference>
<evidence type="ECO:0000313" key="4">
    <source>
        <dbReference type="Proteomes" id="UP000325462"/>
    </source>
</evidence>
<proteinExistence type="inferred from homology"/>
<dbReference type="InterPro" id="IPR003115">
    <property type="entry name" value="ParB_N"/>
</dbReference>
<dbReference type="NCBIfam" id="TIGR00180">
    <property type="entry name" value="parB_part"/>
    <property type="match status" value="1"/>
</dbReference>
<dbReference type="Pfam" id="PF02195">
    <property type="entry name" value="ParB_N"/>
    <property type="match status" value="1"/>
</dbReference>
<protein>
    <submittedName>
        <fullName evidence="3">ParB/RepB/Spo0J family partition protein</fullName>
    </submittedName>
</protein>
<dbReference type="SMART" id="SM00470">
    <property type="entry name" value="ParB"/>
    <property type="match status" value="1"/>
</dbReference>
<dbReference type="PANTHER" id="PTHR33375:SF8">
    <property type="entry name" value="NUCLEOID OCCLUSION PROTEIN"/>
    <property type="match status" value="1"/>
</dbReference>
<dbReference type="Gene3D" id="3.90.1530.30">
    <property type="match status" value="1"/>
</dbReference>
<keyword evidence="4" id="KW-1185">Reference proteome</keyword>
<dbReference type="InterPro" id="IPR004437">
    <property type="entry name" value="ParB/RepB/Spo0J"/>
</dbReference>
<dbReference type="RefSeq" id="WP_002461047.1">
    <property type="nucleotide sequence ID" value="NZ_CP020406.2"/>
</dbReference>
<evidence type="ECO:0000313" key="3">
    <source>
        <dbReference type="EMBL" id="QEX38085.1"/>
    </source>
</evidence>
<dbReference type="InterPro" id="IPR036086">
    <property type="entry name" value="ParB/Sulfiredoxin_sf"/>
</dbReference>
<dbReference type="Gene3D" id="1.10.10.2830">
    <property type="match status" value="1"/>
</dbReference>